<sequence length="115" mass="13196">QRRQQGDVLLIAIITKQVIVSQNFLQFVIIKIKICNFLIAWVSVMKFSALPDAPLFFILAMNDNVVDNGLSNVNLKNTKKSSANRVTRNQKWMPFSGCKKTLKKRQTLIIKNYLI</sequence>
<dbReference type="HOGENOM" id="CLU_2114638_0_0_1"/>
<dbReference type="Proteomes" id="UP000011777">
    <property type="component" value="Unassembled WGS sequence"/>
</dbReference>
<comment type="caution">
    <text evidence="1">The sequence shown here is derived from an EMBL/GenBank/DDBJ whole genome shotgun (WGS) entry which is preliminary data.</text>
</comment>
<protein>
    <submittedName>
        <fullName evidence="1">Uncharacterized protein</fullName>
    </submittedName>
</protein>
<organism evidence="1 2">
    <name type="scientific">Candida maltosa (strain Xu316)</name>
    <name type="common">Yeast</name>
    <dbReference type="NCBI Taxonomy" id="1245528"/>
    <lineage>
        <taxon>Eukaryota</taxon>
        <taxon>Fungi</taxon>
        <taxon>Dikarya</taxon>
        <taxon>Ascomycota</taxon>
        <taxon>Saccharomycotina</taxon>
        <taxon>Pichiomycetes</taxon>
        <taxon>Debaryomycetaceae</taxon>
        <taxon>Candida/Lodderomyces clade</taxon>
        <taxon>Candida</taxon>
    </lineage>
</organism>
<proteinExistence type="predicted"/>
<reference evidence="1 2" key="1">
    <citation type="submission" date="2013-02" db="EMBL/GenBank/DDBJ databases">
        <title>Genome sequence of Candida maltosa Xu316, a potential industrial strain for xylitol and ethanol production.</title>
        <authorList>
            <person name="Yu J."/>
            <person name="Wang Q."/>
            <person name="Geng X."/>
            <person name="Bao W."/>
            <person name="He P."/>
            <person name="Cai J."/>
        </authorList>
    </citation>
    <scope>NUCLEOTIDE SEQUENCE [LARGE SCALE GENOMIC DNA]</scope>
    <source>
        <strain evidence="2">Xu316</strain>
    </source>
</reference>
<dbReference type="AlphaFoldDB" id="M3JDH2"/>
<dbReference type="EMBL" id="AOGT01000329">
    <property type="protein sequence ID" value="EMG50233.1"/>
    <property type="molecule type" value="Genomic_DNA"/>
</dbReference>
<name>M3JDH2_CANMX</name>
<keyword evidence="2" id="KW-1185">Reference proteome</keyword>
<gene>
    <name evidence="1" type="ORF">G210_4742</name>
</gene>
<evidence type="ECO:0000313" key="1">
    <source>
        <dbReference type="EMBL" id="EMG50233.1"/>
    </source>
</evidence>
<feature type="non-terminal residue" evidence="1">
    <location>
        <position position="1"/>
    </location>
</feature>
<accession>M3JDH2</accession>
<evidence type="ECO:0000313" key="2">
    <source>
        <dbReference type="Proteomes" id="UP000011777"/>
    </source>
</evidence>